<keyword evidence="2" id="KW-0732">Signal</keyword>
<gene>
    <name evidence="4" type="ORF">MNOR_LOCUS17962</name>
</gene>
<dbReference type="Pfam" id="PF01757">
    <property type="entry name" value="Acyl_transf_3"/>
    <property type="match status" value="1"/>
</dbReference>
<feature type="transmembrane region" description="Helical" evidence="1">
    <location>
        <begin position="370"/>
        <end position="391"/>
    </location>
</feature>
<accession>A0AAV2QWW0</accession>
<feature type="transmembrane region" description="Helical" evidence="1">
    <location>
        <begin position="287"/>
        <end position="310"/>
    </location>
</feature>
<dbReference type="EMBL" id="CAXKWB010012617">
    <property type="protein sequence ID" value="CAL4105049.1"/>
    <property type="molecule type" value="Genomic_DNA"/>
</dbReference>
<dbReference type="PANTHER" id="PTHR11161">
    <property type="entry name" value="O-ACYLTRANSFERASE"/>
    <property type="match status" value="1"/>
</dbReference>
<organism evidence="4 5">
    <name type="scientific">Meganyctiphanes norvegica</name>
    <name type="common">Northern krill</name>
    <name type="synonym">Thysanopoda norvegica</name>
    <dbReference type="NCBI Taxonomy" id="48144"/>
    <lineage>
        <taxon>Eukaryota</taxon>
        <taxon>Metazoa</taxon>
        <taxon>Ecdysozoa</taxon>
        <taxon>Arthropoda</taxon>
        <taxon>Crustacea</taxon>
        <taxon>Multicrustacea</taxon>
        <taxon>Malacostraca</taxon>
        <taxon>Eumalacostraca</taxon>
        <taxon>Eucarida</taxon>
        <taxon>Euphausiacea</taxon>
        <taxon>Euphausiidae</taxon>
        <taxon>Meganyctiphanes</taxon>
    </lineage>
</organism>
<comment type="caution">
    <text evidence="4">The sequence shown here is derived from an EMBL/GenBank/DDBJ whole genome shotgun (WGS) entry which is preliminary data.</text>
</comment>
<protein>
    <recommendedName>
        <fullName evidence="3">Nose resistant-to-fluoxetine protein N-terminal domain-containing protein</fullName>
    </recommendedName>
</protein>
<name>A0AAV2QWW0_MEGNR</name>
<dbReference type="InterPro" id="IPR052728">
    <property type="entry name" value="O2_lipid_transport_reg"/>
</dbReference>
<evidence type="ECO:0000256" key="2">
    <source>
        <dbReference type="SAM" id="SignalP"/>
    </source>
</evidence>
<dbReference type="Pfam" id="PF20146">
    <property type="entry name" value="NRF"/>
    <property type="match status" value="1"/>
</dbReference>
<reference evidence="4 5" key="1">
    <citation type="submission" date="2024-05" db="EMBL/GenBank/DDBJ databases">
        <authorList>
            <person name="Wallberg A."/>
        </authorList>
    </citation>
    <scope>NUCLEOTIDE SEQUENCE [LARGE SCALE GENOMIC DNA]</scope>
</reference>
<dbReference type="PANTHER" id="PTHR11161:SF0">
    <property type="entry name" value="O-ACYLTRANSFERASE LIKE PROTEIN"/>
    <property type="match status" value="1"/>
</dbReference>
<feature type="transmembrane region" description="Helical" evidence="1">
    <location>
        <begin position="330"/>
        <end position="358"/>
    </location>
</feature>
<feature type="non-terminal residue" evidence="4">
    <location>
        <position position="433"/>
    </location>
</feature>
<dbReference type="SMART" id="SM00703">
    <property type="entry name" value="NRF"/>
    <property type="match status" value="1"/>
</dbReference>
<dbReference type="AlphaFoldDB" id="A0AAV2QWW0"/>
<dbReference type="InterPro" id="IPR006621">
    <property type="entry name" value="Nose-resist-to-fluoxetine_N"/>
</dbReference>
<keyword evidence="1" id="KW-0812">Transmembrane</keyword>
<keyword evidence="1" id="KW-1133">Transmembrane helix</keyword>
<dbReference type="GO" id="GO:0016747">
    <property type="term" value="F:acyltransferase activity, transferring groups other than amino-acyl groups"/>
    <property type="evidence" value="ECO:0007669"/>
    <property type="project" value="InterPro"/>
</dbReference>
<feature type="chain" id="PRO_5043875646" description="Nose resistant-to-fluoxetine protein N-terminal domain-containing protein" evidence="2">
    <location>
        <begin position="26"/>
        <end position="433"/>
    </location>
</feature>
<feature type="signal peptide" evidence="2">
    <location>
        <begin position="1"/>
        <end position="25"/>
    </location>
</feature>
<sequence length="433" mass="48737">MVHTRDKLLLVLVSMVIMSAGRTRAQDPWRSRERLHNAHHLGSGSTNGGMAQHRSMEVHGKIMSILKVYAQDNWPQYLPTINSVNGTKCHDALETFHNSPDLYSAQMVDSWGKFPDGIATRSPAVFGIYSGCLAAQNKTFNIKGRYCLIIKKRNTTIPPPEETFEDPIPRIGMIGIIPPYSNIQYGTCMPDACTEQQLQSSLSDVSDKVISVHCNKDSVTLDGLDISFIVFCSVFLVLMLSGAAVDYYIEIKKDEKLKEGPLRFLLPFSVTTNLKKVFAINTKPNPVVISCLNGMRVMSMCWVVMGHQYAKLFSMKLYDRTLISQKISGVLFQIIGNADISVDSFFFLSGLLVAYGVLREMKKTGKLNIIMFYVHRIIRLTPPIAMCVWFYSSVNRHLVSGPQAYGAEYLAETCRKNGWKDITYLTNAHWDNY</sequence>
<evidence type="ECO:0000313" key="4">
    <source>
        <dbReference type="EMBL" id="CAL4105049.1"/>
    </source>
</evidence>
<dbReference type="InterPro" id="IPR002656">
    <property type="entry name" value="Acyl_transf_3_dom"/>
</dbReference>
<feature type="transmembrane region" description="Helical" evidence="1">
    <location>
        <begin position="226"/>
        <end position="249"/>
    </location>
</feature>
<keyword evidence="5" id="KW-1185">Reference proteome</keyword>
<evidence type="ECO:0000313" key="5">
    <source>
        <dbReference type="Proteomes" id="UP001497623"/>
    </source>
</evidence>
<dbReference type="Proteomes" id="UP001497623">
    <property type="component" value="Unassembled WGS sequence"/>
</dbReference>
<evidence type="ECO:0000256" key="1">
    <source>
        <dbReference type="SAM" id="Phobius"/>
    </source>
</evidence>
<evidence type="ECO:0000259" key="3">
    <source>
        <dbReference type="SMART" id="SM00703"/>
    </source>
</evidence>
<feature type="domain" description="Nose resistant-to-fluoxetine protein N-terminal" evidence="3">
    <location>
        <begin position="86"/>
        <end position="219"/>
    </location>
</feature>
<proteinExistence type="predicted"/>
<keyword evidence="1" id="KW-0472">Membrane</keyword>